<accession>A0A871RGI3</accession>
<evidence type="ECO:0000256" key="1">
    <source>
        <dbReference type="SAM" id="MobiDB-lite"/>
    </source>
</evidence>
<dbReference type="SUPFAM" id="SSF53756">
    <property type="entry name" value="UDP-Glycosyltransferase/glycogen phosphorylase"/>
    <property type="match status" value="1"/>
</dbReference>
<dbReference type="InterPro" id="IPR001830">
    <property type="entry name" value="Glyco_trans_20"/>
</dbReference>
<reference evidence="2" key="1">
    <citation type="submission" date="2020-10" db="EMBL/GenBank/DDBJ databases">
        <authorList>
            <person name="Palmer J.M."/>
        </authorList>
    </citation>
    <scope>NUCLEOTIDE SEQUENCE</scope>
    <source>
        <strain evidence="2">UCD 2041</strain>
    </source>
</reference>
<dbReference type="Pfam" id="PF02358">
    <property type="entry name" value="Trehalose_PPase"/>
    <property type="match status" value="1"/>
</dbReference>
<dbReference type="GO" id="GO:0005946">
    <property type="term" value="C:alpha,alpha-trehalose-phosphate synthase complex (UDP-forming)"/>
    <property type="evidence" value="ECO:0007669"/>
    <property type="project" value="TreeGrafter"/>
</dbReference>
<dbReference type="PANTHER" id="PTHR10788">
    <property type="entry name" value="TREHALOSE-6-PHOSPHATE SYNTHASE"/>
    <property type="match status" value="1"/>
</dbReference>
<dbReference type="EMBL" id="CP063137">
    <property type="protein sequence ID" value="QOU22838.1"/>
    <property type="molecule type" value="Genomic_DNA"/>
</dbReference>
<organism evidence="2 3">
    <name type="scientific">Dekkera bruxellensis</name>
    <name type="common">Brettanomyces custersii</name>
    <dbReference type="NCBI Taxonomy" id="5007"/>
    <lineage>
        <taxon>Eukaryota</taxon>
        <taxon>Fungi</taxon>
        <taxon>Dikarya</taxon>
        <taxon>Ascomycota</taxon>
        <taxon>Saccharomycotina</taxon>
        <taxon>Pichiomycetes</taxon>
        <taxon>Pichiales</taxon>
        <taxon>Pichiaceae</taxon>
        <taxon>Brettanomyces</taxon>
    </lineage>
</organism>
<dbReference type="GeneID" id="64574948"/>
<reference evidence="2" key="2">
    <citation type="journal article" name="BMC Genomics">
        <title>New genome assemblies reveal patterns of domestication and adaptation across Brettanomyces (Dekkera) species.</title>
        <authorList>
            <person name="Roach M.J."/>
            <person name="Borneman A.R."/>
        </authorList>
    </citation>
    <scope>NUCLEOTIDE SEQUENCE</scope>
    <source>
        <strain evidence="2">UCD 2041</strain>
    </source>
</reference>
<dbReference type="PANTHER" id="PTHR10788:SF15">
    <property type="entry name" value="TREHALOSE SYNTHASE COMPLEX REGULATORY SUBUNIT TPS3-RELATED"/>
    <property type="match status" value="1"/>
</dbReference>
<dbReference type="GO" id="GO:0005829">
    <property type="term" value="C:cytosol"/>
    <property type="evidence" value="ECO:0007669"/>
    <property type="project" value="TreeGrafter"/>
</dbReference>
<evidence type="ECO:0000313" key="2">
    <source>
        <dbReference type="EMBL" id="QOU22838.1"/>
    </source>
</evidence>
<sequence>MTVFIASLFLPYTIHFEVERSKIPKLAGDEMIEPIGPINTNYSSSSEGKIATTDNGIRRFQGTKVKDTDNSAGSEESTVSILKTLANSNPATKSSEDLECGSVSSTDTDMESEIKERQQRQRSQLGAISNASGVVSVQDFFFNNPNSSRLSLSSASLNDSRLCSSTDYLGSSVPEPFYTNEPLSLQGNLSTNKKVYVRPRPFTFHNSSMGDLTLRPGVDRHRPTRSFVGSLGKTLLSRKFTKSSLSSQKSPFDSKKGFEGDGDTAELTIDPQTSPDSGSSVEQCKISDHTQSLKPASGDKADKELDAYFADKTDSGHVIPFGGFAKDYGSILEDKNNVFATAPWKVVTYEHGNGGLRNAVRLAESKNKLREVKWIGTPGMPCDLVPKCTRKAIYKTLKEDYDSETLFIEDNVFEGHYDRYCKQILWPMLQYQLPEELKANSFINYSWEDYVYVNRQFADRISNLYKKGDVIWIHDYHLMLVPGMLRKSLPNAEIGFFLHVSFPSSEVFRCLAQREKILKGMLGADCIGMQTDEYVAHFLQSCNRLLLADFDEHGVRYDNRTISVTHNPIGIDAHALRKVLNGEVVRNWRSLVRERWPDKTLIVSRDKIDKIRGVKEKLLAYERFLTENPEYIETTLLILICIPGRASADERMENEILTIVERINSCAPNIASERPVVVLNQDIQFEQYLALLSEAGLFIVSTLREGMNLTCHEFVEASYGDHSPLILSEFVGSATVLSGGALITNPYNIKQVSNAIRTCMQMSPDERERRWKAMHAAVLRHDSLHWTSECMQNIGQGHKLNTSQQSSDVKQLMWSHINDAIVKSAKANKSSTLHSRIFFINFNELISNLKIQGTSINPIQQRFMDNILNNLAADKTNAIYLLGSSTRSDMWMRCRSLIDIGLIAESGAYVKLTDKSEFTPLISNKMLSWVSAVEQTMKSWSERIPGTYVEKETCVVKLHTEGSHDIDKEHKEKLIGELMTHINELYGHDYNVHAKIVDQIIIVRQMDSITKALDYIIKQGTQIGGINNISFIMVAGGTSPDDEELYSYFNSTRNKFNGNVLNVEVGVSKKSTSADFKLQGVNHLLIALSQIS</sequence>
<name>A0A871RGI3_DEKBR</name>
<feature type="region of interest" description="Disordered" evidence="1">
    <location>
        <begin position="245"/>
        <end position="298"/>
    </location>
</feature>
<dbReference type="AlphaFoldDB" id="A0A871RGI3"/>
<feature type="compositionally biased region" description="Polar residues" evidence="1">
    <location>
        <begin position="270"/>
        <end position="282"/>
    </location>
</feature>
<dbReference type="GO" id="GO:0003825">
    <property type="term" value="F:alpha,alpha-trehalose-phosphate synthase (UDP-forming) activity"/>
    <property type="evidence" value="ECO:0007669"/>
    <property type="project" value="TreeGrafter"/>
</dbReference>
<feature type="region of interest" description="Disordered" evidence="1">
    <location>
        <begin position="88"/>
        <end position="124"/>
    </location>
</feature>
<dbReference type="GO" id="GO:0005992">
    <property type="term" value="P:trehalose biosynthetic process"/>
    <property type="evidence" value="ECO:0007669"/>
    <property type="project" value="InterPro"/>
</dbReference>
<dbReference type="Gene3D" id="3.40.50.2000">
    <property type="entry name" value="Glycogen Phosphorylase B"/>
    <property type="match status" value="2"/>
</dbReference>
<gene>
    <name evidence="2" type="ORF">BRETT_003024</name>
</gene>
<dbReference type="KEGG" id="bbrx:BRETT_003024"/>
<proteinExistence type="predicted"/>
<evidence type="ECO:0000313" key="3">
    <source>
        <dbReference type="Proteomes" id="UP000663131"/>
    </source>
</evidence>
<dbReference type="OrthoDB" id="755951at2759"/>
<protein>
    <submittedName>
        <fullName evidence="2">Uncharacterized protein</fullName>
    </submittedName>
</protein>
<dbReference type="Pfam" id="PF00982">
    <property type="entry name" value="Glyco_transf_20"/>
    <property type="match status" value="1"/>
</dbReference>
<dbReference type="RefSeq" id="XP_041139331.1">
    <property type="nucleotide sequence ID" value="XM_041281540.1"/>
</dbReference>
<dbReference type="InterPro" id="IPR003337">
    <property type="entry name" value="Trehalose_PPase"/>
</dbReference>
<dbReference type="Proteomes" id="UP000663131">
    <property type="component" value="Chromosome 9"/>
</dbReference>
<dbReference type="CDD" id="cd03788">
    <property type="entry name" value="GT20_TPS"/>
    <property type="match status" value="1"/>
</dbReference>
<dbReference type="GO" id="GO:0004805">
    <property type="term" value="F:trehalose-phosphatase activity"/>
    <property type="evidence" value="ECO:0007669"/>
    <property type="project" value="TreeGrafter"/>
</dbReference>